<evidence type="ECO:0000313" key="2">
    <source>
        <dbReference type="Proteomes" id="UP000595823"/>
    </source>
</evidence>
<dbReference type="RefSeq" id="WP_200123938.1">
    <property type="nucleotide sequence ID" value="NZ_CP054705.1"/>
</dbReference>
<dbReference type="EMBL" id="CP054705">
    <property type="protein sequence ID" value="QQK76810.1"/>
    <property type="molecule type" value="Genomic_DNA"/>
</dbReference>
<dbReference type="KEGG" id="scia:HUG15_15405"/>
<dbReference type="Gene3D" id="3.30.2310.20">
    <property type="entry name" value="RelE-like"/>
    <property type="match status" value="1"/>
</dbReference>
<accession>A0A7T6Z4M2</accession>
<gene>
    <name evidence="1" type="ORF">HUG15_15405</name>
</gene>
<dbReference type="InterPro" id="IPR035093">
    <property type="entry name" value="RelE/ParE_toxin_dom_sf"/>
</dbReference>
<dbReference type="AlphaFoldDB" id="A0A7T6Z4M2"/>
<name>A0A7T6Z4M2_9BACI</name>
<evidence type="ECO:0008006" key="3">
    <source>
        <dbReference type="Google" id="ProtNLM"/>
    </source>
</evidence>
<keyword evidence="2" id="KW-1185">Reference proteome</keyword>
<sequence length="116" mass="13918">MTKEEDNRRFSVHYTEEFSRCLDQIQAFFSEQGEEVIEWWFSKEDDMIDEIDRLLSSFPYAGEKVEQGDFKGLRCLTYGKSRHRMLNYLIFYAVYENDGAIDVINILPARSKRKRR</sequence>
<evidence type="ECO:0000313" key="1">
    <source>
        <dbReference type="EMBL" id="QQK76810.1"/>
    </source>
</evidence>
<organism evidence="1 2">
    <name type="scientific">Salicibibacter cibarius</name>
    <dbReference type="NCBI Taxonomy" id="2743000"/>
    <lineage>
        <taxon>Bacteria</taxon>
        <taxon>Bacillati</taxon>
        <taxon>Bacillota</taxon>
        <taxon>Bacilli</taxon>
        <taxon>Bacillales</taxon>
        <taxon>Bacillaceae</taxon>
        <taxon>Salicibibacter</taxon>
    </lineage>
</organism>
<protein>
    <recommendedName>
        <fullName evidence="3">Type II toxin-antitoxin system RelE/ParE family toxin</fullName>
    </recommendedName>
</protein>
<dbReference type="Proteomes" id="UP000595823">
    <property type="component" value="Chromosome"/>
</dbReference>
<reference evidence="1 2" key="1">
    <citation type="submission" date="2020-06" db="EMBL/GenBank/DDBJ databases">
        <title>Genomic analysis of Salicibibacter sp. NKC5-3.</title>
        <authorList>
            <person name="Oh Y.J."/>
        </authorList>
    </citation>
    <scope>NUCLEOTIDE SEQUENCE [LARGE SCALE GENOMIC DNA]</scope>
    <source>
        <strain evidence="1 2">NKC5-3</strain>
    </source>
</reference>
<proteinExistence type="predicted"/>